<dbReference type="Proteomes" id="UP000246005">
    <property type="component" value="Unassembled WGS sequence"/>
</dbReference>
<dbReference type="FunFam" id="3.40.50.2300:FF:000001">
    <property type="entry name" value="DNA-binding response regulator PhoB"/>
    <property type="match status" value="1"/>
</dbReference>
<dbReference type="Gene3D" id="3.40.50.2300">
    <property type="match status" value="1"/>
</dbReference>
<dbReference type="SUPFAM" id="SSF46894">
    <property type="entry name" value="C-terminal effector domain of the bipartite response regulators"/>
    <property type="match status" value="1"/>
</dbReference>
<accession>A0A316I9Y0</accession>
<feature type="modified residue" description="4-aspartylphosphate" evidence="7">
    <location>
        <position position="64"/>
    </location>
</feature>
<dbReference type="SUPFAM" id="SSF52172">
    <property type="entry name" value="CheY-like"/>
    <property type="match status" value="1"/>
</dbReference>
<keyword evidence="5 8" id="KW-0238">DNA-binding</keyword>
<dbReference type="Gene3D" id="6.10.250.690">
    <property type="match status" value="1"/>
</dbReference>
<dbReference type="SMART" id="SM00448">
    <property type="entry name" value="REC"/>
    <property type="match status" value="1"/>
</dbReference>
<dbReference type="InterPro" id="IPR001867">
    <property type="entry name" value="OmpR/PhoB-type_DNA-bd"/>
</dbReference>
<feature type="DNA-binding region" description="OmpR/PhoB-type" evidence="8">
    <location>
        <begin position="138"/>
        <end position="234"/>
    </location>
</feature>
<keyword evidence="2 7" id="KW-0597">Phosphoprotein</keyword>
<evidence type="ECO:0000256" key="7">
    <source>
        <dbReference type="PROSITE-ProRule" id="PRU00169"/>
    </source>
</evidence>
<sequence length="237" mass="26270">MSHSGLTGFVSTVAAMRLLVVDDDPDVRDSLRRSLEFEGYEVTTAADGAEALRLLTGVDLAILDLMMPGVDGSEACRRLRAAGERLPVLMLTARDALGDRVTGLDAGADDYLVKPFALEELLARVRALLKQNRQRTTPDLLHFADLTMDPQAREVTRAGRRLDLTPTEFDLLAVFLGDPGRLLTKQYLKHAVWGHDQGTNNLDVYIGYLRRKTEADGRSRLLHTVRGMGFILREQSP</sequence>
<dbReference type="Pfam" id="PF00486">
    <property type="entry name" value="Trans_reg_C"/>
    <property type="match status" value="1"/>
</dbReference>
<dbReference type="InterPro" id="IPR039420">
    <property type="entry name" value="WalR-like"/>
</dbReference>
<feature type="domain" description="OmpR/PhoB-type" evidence="10">
    <location>
        <begin position="138"/>
        <end position="234"/>
    </location>
</feature>
<evidence type="ECO:0000256" key="5">
    <source>
        <dbReference type="ARBA" id="ARBA00023125"/>
    </source>
</evidence>
<dbReference type="PROSITE" id="PS50110">
    <property type="entry name" value="RESPONSE_REGULATORY"/>
    <property type="match status" value="1"/>
</dbReference>
<name>A0A316I9Y0_9PSEU</name>
<evidence type="ECO:0000256" key="2">
    <source>
        <dbReference type="ARBA" id="ARBA00022553"/>
    </source>
</evidence>
<keyword evidence="4" id="KW-0805">Transcription regulation</keyword>
<protein>
    <submittedName>
        <fullName evidence="11">Two-component system response regulator MprA</fullName>
    </submittedName>
</protein>
<dbReference type="CDD" id="cd17627">
    <property type="entry name" value="REC_OmpR_PrrA-like"/>
    <property type="match status" value="1"/>
</dbReference>
<dbReference type="CDD" id="cd00383">
    <property type="entry name" value="trans_reg_C"/>
    <property type="match status" value="1"/>
</dbReference>
<evidence type="ECO:0000256" key="1">
    <source>
        <dbReference type="ARBA" id="ARBA00004496"/>
    </source>
</evidence>
<dbReference type="GO" id="GO:0000156">
    <property type="term" value="F:phosphorelay response regulator activity"/>
    <property type="evidence" value="ECO:0007669"/>
    <property type="project" value="TreeGrafter"/>
</dbReference>
<dbReference type="PROSITE" id="PS51755">
    <property type="entry name" value="OMPR_PHOB"/>
    <property type="match status" value="1"/>
</dbReference>
<comment type="caution">
    <text evidence="11">The sequence shown here is derived from an EMBL/GenBank/DDBJ whole genome shotgun (WGS) entry which is preliminary data.</text>
</comment>
<proteinExistence type="predicted"/>
<keyword evidence="6" id="KW-0804">Transcription</keyword>
<organism evidence="11 12">
    <name type="scientific">Lentzea atacamensis</name>
    <dbReference type="NCBI Taxonomy" id="531938"/>
    <lineage>
        <taxon>Bacteria</taxon>
        <taxon>Bacillati</taxon>
        <taxon>Actinomycetota</taxon>
        <taxon>Actinomycetes</taxon>
        <taxon>Pseudonocardiales</taxon>
        <taxon>Pseudonocardiaceae</taxon>
        <taxon>Lentzea</taxon>
    </lineage>
</organism>
<dbReference type="PANTHER" id="PTHR48111:SF22">
    <property type="entry name" value="REGULATOR OF RPOS"/>
    <property type="match status" value="1"/>
</dbReference>
<reference evidence="11 12" key="1">
    <citation type="submission" date="2018-05" db="EMBL/GenBank/DDBJ databases">
        <title>Genomic Encyclopedia of Type Strains, Phase IV (KMG-IV): sequencing the most valuable type-strain genomes for metagenomic binning, comparative biology and taxonomic classification.</title>
        <authorList>
            <person name="Goeker M."/>
        </authorList>
    </citation>
    <scope>NUCLEOTIDE SEQUENCE [LARGE SCALE GENOMIC DNA]</scope>
    <source>
        <strain evidence="11 12">DSM 45480</strain>
    </source>
</reference>
<dbReference type="InterPro" id="IPR011006">
    <property type="entry name" value="CheY-like_superfamily"/>
</dbReference>
<evidence type="ECO:0000256" key="8">
    <source>
        <dbReference type="PROSITE-ProRule" id="PRU01091"/>
    </source>
</evidence>
<dbReference type="GO" id="GO:0032993">
    <property type="term" value="C:protein-DNA complex"/>
    <property type="evidence" value="ECO:0007669"/>
    <property type="project" value="TreeGrafter"/>
</dbReference>
<dbReference type="AlphaFoldDB" id="A0A316I9Y0"/>
<evidence type="ECO:0000313" key="12">
    <source>
        <dbReference type="Proteomes" id="UP000246005"/>
    </source>
</evidence>
<evidence type="ECO:0000256" key="3">
    <source>
        <dbReference type="ARBA" id="ARBA00023012"/>
    </source>
</evidence>
<dbReference type="InterPro" id="IPR036388">
    <property type="entry name" value="WH-like_DNA-bd_sf"/>
</dbReference>
<evidence type="ECO:0000259" key="10">
    <source>
        <dbReference type="PROSITE" id="PS51755"/>
    </source>
</evidence>
<gene>
    <name evidence="11" type="ORF">C8D88_102895</name>
</gene>
<evidence type="ECO:0000256" key="6">
    <source>
        <dbReference type="ARBA" id="ARBA00023163"/>
    </source>
</evidence>
<dbReference type="InterPro" id="IPR016032">
    <property type="entry name" value="Sig_transdc_resp-reg_C-effctor"/>
</dbReference>
<evidence type="ECO:0000259" key="9">
    <source>
        <dbReference type="PROSITE" id="PS50110"/>
    </source>
</evidence>
<dbReference type="SMART" id="SM00862">
    <property type="entry name" value="Trans_reg_C"/>
    <property type="match status" value="1"/>
</dbReference>
<dbReference type="InterPro" id="IPR001789">
    <property type="entry name" value="Sig_transdc_resp-reg_receiver"/>
</dbReference>
<evidence type="ECO:0000313" key="11">
    <source>
        <dbReference type="EMBL" id="PWK89620.1"/>
    </source>
</evidence>
<dbReference type="GO" id="GO:0005829">
    <property type="term" value="C:cytosol"/>
    <property type="evidence" value="ECO:0007669"/>
    <property type="project" value="TreeGrafter"/>
</dbReference>
<dbReference type="Gene3D" id="1.10.10.10">
    <property type="entry name" value="Winged helix-like DNA-binding domain superfamily/Winged helix DNA-binding domain"/>
    <property type="match status" value="1"/>
</dbReference>
<evidence type="ECO:0000256" key="4">
    <source>
        <dbReference type="ARBA" id="ARBA00023015"/>
    </source>
</evidence>
<dbReference type="GO" id="GO:0000976">
    <property type="term" value="F:transcription cis-regulatory region binding"/>
    <property type="evidence" value="ECO:0007669"/>
    <property type="project" value="TreeGrafter"/>
</dbReference>
<dbReference type="Pfam" id="PF00072">
    <property type="entry name" value="Response_reg"/>
    <property type="match status" value="1"/>
</dbReference>
<comment type="subcellular location">
    <subcellularLocation>
        <location evidence="1">Cytoplasm</location>
    </subcellularLocation>
</comment>
<dbReference type="PANTHER" id="PTHR48111">
    <property type="entry name" value="REGULATOR OF RPOS"/>
    <property type="match status" value="1"/>
</dbReference>
<dbReference type="EMBL" id="QGHB01000002">
    <property type="protein sequence ID" value="PWK89620.1"/>
    <property type="molecule type" value="Genomic_DNA"/>
</dbReference>
<feature type="domain" description="Response regulatory" evidence="9">
    <location>
        <begin position="17"/>
        <end position="129"/>
    </location>
</feature>
<keyword evidence="3" id="KW-0902">Two-component regulatory system</keyword>
<dbReference type="GO" id="GO:0006355">
    <property type="term" value="P:regulation of DNA-templated transcription"/>
    <property type="evidence" value="ECO:0007669"/>
    <property type="project" value="InterPro"/>
</dbReference>